<proteinExistence type="predicted"/>
<dbReference type="RefSeq" id="WP_318955664.1">
    <property type="nucleotide sequence ID" value="NZ_CP137555.1"/>
</dbReference>
<sequence>MSPIEIWKMIFDGKCSWVCFKNGTCVTVDNFDSNVLEEAKNILDSNGSVHAGTASGDFTVNTLENGQGWIVTYSCPNIYSFVSKADMEEGVVDFIVGVVGRTNRQKDAESKIAVFESKFSKST</sequence>
<evidence type="ECO:0000313" key="2">
    <source>
        <dbReference type="Proteomes" id="UP001302477"/>
    </source>
</evidence>
<evidence type="ECO:0008006" key="3">
    <source>
        <dbReference type="Google" id="ProtNLM"/>
    </source>
</evidence>
<organism evidence="1 2">
    <name type="scientific">Microbulbifer pacificus</name>
    <dbReference type="NCBI Taxonomy" id="407164"/>
    <lineage>
        <taxon>Bacteria</taxon>
        <taxon>Pseudomonadati</taxon>
        <taxon>Pseudomonadota</taxon>
        <taxon>Gammaproteobacteria</taxon>
        <taxon>Cellvibrionales</taxon>
        <taxon>Microbulbiferaceae</taxon>
        <taxon>Microbulbifer</taxon>
    </lineage>
</organism>
<name>A0AAU0N4E7_9GAMM</name>
<keyword evidence="2" id="KW-1185">Reference proteome</keyword>
<dbReference type="EMBL" id="CP137555">
    <property type="protein sequence ID" value="WOX07235.1"/>
    <property type="molecule type" value="Genomic_DNA"/>
</dbReference>
<reference evidence="1 2" key="1">
    <citation type="submission" date="2023-10" db="EMBL/GenBank/DDBJ databases">
        <title>Description of Microbulbifer bruguierae sp. nov., isolated from the sediments of mangrove plant Bruguiera sexangula and comparative genomic analyses of the genus Microbulbifer.</title>
        <authorList>
            <person name="Long M."/>
        </authorList>
    </citation>
    <scope>NUCLEOTIDE SEQUENCE [LARGE SCALE GENOMIC DNA]</scope>
    <source>
        <strain evidence="1 2">SPO729</strain>
    </source>
</reference>
<protein>
    <recommendedName>
        <fullName evidence="3">Profilin</fullName>
    </recommendedName>
</protein>
<dbReference type="AlphaFoldDB" id="A0AAU0N4E7"/>
<gene>
    <name evidence="1" type="ORF">R5R33_08895</name>
</gene>
<dbReference type="Proteomes" id="UP001302477">
    <property type="component" value="Chromosome"/>
</dbReference>
<dbReference type="KEGG" id="mpaf:R5R33_08895"/>
<accession>A0AAU0N4E7</accession>
<evidence type="ECO:0000313" key="1">
    <source>
        <dbReference type="EMBL" id="WOX07235.1"/>
    </source>
</evidence>